<proteinExistence type="predicted"/>
<dbReference type="RefSeq" id="WP_216438712.1">
    <property type="nucleotide sequence ID" value="NZ_JAHLQF010000002.1"/>
</dbReference>
<protein>
    <recommendedName>
        <fullName evidence="3">DUF1795 domain-containing protein</fullName>
    </recommendedName>
</protein>
<comment type="caution">
    <text evidence="1">The sequence shown here is derived from an EMBL/GenBank/DDBJ whole genome shotgun (WGS) entry which is preliminary data.</text>
</comment>
<reference evidence="1 2" key="1">
    <citation type="submission" date="2021-06" db="EMBL/GenBank/DDBJ databases">
        <authorList>
            <person name="Sun Q."/>
            <person name="Li D."/>
        </authorList>
    </citation>
    <scope>NUCLEOTIDE SEQUENCE [LARGE SCALE GENOMIC DNA]</scope>
    <source>
        <strain evidence="1 2">MSJ-11</strain>
    </source>
</reference>
<dbReference type="EMBL" id="JAHLQF010000002">
    <property type="protein sequence ID" value="MBU5484224.1"/>
    <property type="molecule type" value="Genomic_DNA"/>
</dbReference>
<organism evidence="1 2">
    <name type="scientific">Clostridium mobile</name>
    <dbReference type="NCBI Taxonomy" id="2841512"/>
    <lineage>
        <taxon>Bacteria</taxon>
        <taxon>Bacillati</taxon>
        <taxon>Bacillota</taxon>
        <taxon>Clostridia</taxon>
        <taxon>Eubacteriales</taxon>
        <taxon>Clostridiaceae</taxon>
        <taxon>Clostridium</taxon>
    </lineage>
</organism>
<sequence length="145" mass="16692">MSFKLLEYKMPCGWQVSFPSNWIHEGEADCGENIFYPPNSDLTIRISSFHAEKHGILAPIEVMENVFMRTIPESAKPKEIVEYTLEGFYSKAFENTYTENDTLVFHICICYYAAGEILSISVFSTSKEECEKSLSFLKTLRKVTY</sequence>
<dbReference type="Proteomes" id="UP000726170">
    <property type="component" value="Unassembled WGS sequence"/>
</dbReference>
<evidence type="ECO:0000313" key="1">
    <source>
        <dbReference type="EMBL" id="MBU5484224.1"/>
    </source>
</evidence>
<evidence type="ECO:0008006" key="3">
    <source>
        <dbReference type="Google" id="ProtNLM"/>
    </source>
</evidence>
<accession>A0ABS6EIK0</accession>
<evidence type="ECO:0000313" key="2">
    <source>
        <dbReference type="Proteomes" id="UP000726170"/>
    </source>
</evidence>
<gene>
    <name evidence="1" type="ORF">KQI86_07765</name>
</gene>
<name>A0ABS6EIK0_9CLOT</name>
<keyword evidence="2" id="KW-1185">Reference proteome</keyword>